<evidence type="ECO:0000313" key="1">
    <source>
        <dbReference type="EMBL" id="OHA85419.1"/>
    </source>
</evidence>
<dbReference type="AlphaFoldDB" id="A0A1G2SLB4"/>
<reference evidence="1 2" key="1">
    <citation type="journal article" date="2016" name="Nat. Commun.">
        <title>Thousands of microbial genomes shed light on interconnected biogeochemical processes in an aquifer system.</title>
        <authorList>
            <person name="Anantharaman K."/>
            <person name="Brown C.T."/>
            <person name="Hug L.A."/>
            <person name="Sharon I."/>
            <person name="Castelle C.J."/>
            <person name="Probst A.J."/>
            <person name="Thomas B.C."/>
            <person name="Singh A."/>
            <person name="Wilkins M.J."/>
            <person name="Karaoz U."/>
            <person name="Brodie E.L."/>
            <person name="Williams K.H."/>
            <person name="Hubbard S.S."/>
            <person name="Banfield J.F."/>
        </authorList>
    </citation>
    <scope>NUCLEOTIDE SEQUENCE [LARGE SCALE GENOMIC DNA]</scope>
</reference>
<proteinExistence type="predicted"/>
<dbReference type="Proteomes" id="UP000178168">
    <property type="component" value="Unassembled WGS sequence"/>
</dbReference>
<comment type="caution">
    <text evidence="1">The sequence shown here is derived from an EMBL/GenBank/DDBJ whole genome shotgun (WGS) entry which is preliminary data.</text>
</comment>
<sequence>MFKEFLIKKMIKAKVPGVSDEQIDQVIALVQKNPALFQQVAKEVEAKVKGGMGQEQAMRDVMQAHQEEIRALMK</sequence>
<name>A0A1G2SLB4_9BACT</name>
<protein>
    <submittedName>
        <fullName evidence="1">Uncharacterized protein</fullName>
    </submittedName>
</protein>
<accession>A0A1G2SLB4</accession>
<evidence type="ECO:0000313" key="2">
    <source>
        <dbReference type="Proteomes" id="UP000178168"/>
    </source>
</evidence>
<organism evidence="1 2">
    <name type="scientific">Candidatus Yonathbacteria bacterium RIFOXYD1_FULL_52_36</name>
    <dbReference type="NCBI Taxonomy" id="1802730"/>
    <lineage>
        <taxon>Bacteria</taxon>
        <taxon>Candidatus Yonathiibacteriota</taxon>
    </lineage>
</organism>
<gene>
    <name evidence="1" type="ORF">A2591_02985</name>
</gene>
<dbReference type="STRING" id="1802730.A2591_02985"/>
<dbReference type="EMBL" id="MHUZ01000024">
    <property type="protein sequence ID" value="OHA85419.1"/>
    <property type="molecule type" value="Genomic_DNA"/>
</dbReference>